<comment type="caution">
    <text evidence="7">The sequence shown here is derived from an EMBL/GenBank/DDBJ whole genome shotgun (WGS) entry which is preliminary data.</text>
</comment>
<keyword evidence="2" id="KW-0863">Zinc-finger</keyword>
<proteinExistence type="predicted"/>
<evidence type="ECO:0000313" key="7">
    <source>
        <dbReference type="EMBL" id="KAF6210312.1"/>
    </source>
</evidence>
<reference evidence="7" key="1">
    <citation type="journal article" date="2021" name="Mol. Ecol. Resour.">
        <title>Apolygus lucorum genome provides insights into omnivorousness and mesophyll feeding.</title>
        <authorList>
            <person name="Liu Y."/>
            <person name="Liu H."/>
            <person name="Wang H."/>
            <person name="Huang T."/>
            <person name="Liu B."/>
            <person name="Yang B."/>
            <person name="Yin L."/>
            <person name="Li B."/>
            <person name="Zhang Y."/>
            <person name="Zhang S."/>
            <person name="Jiang F."/>
            <person name="Zhang X."/>
            <person name="Ren Y."/>
            <person name="Wang B."/>
            <person name="Wang S."/>
            <person name="Lu Y."/>
            <person name="Wu K."/>
            <person name="Fan W."/>
            <person name="Wang G."/>
        </authorList>
    </citation>
    <scope>NUCLEOTIDE SEQUENCE</scope>
    <source>
        <strain evidence="7">12Hb</strain>
    </source>
</reference>
<dbReference type="PROSITE" id="PS50950">
    <property type="entry name" value="ZF_THAP"/>
    <property type="match status" value="1"/>
</dbReference>
<feature type="compositionally biased region" description="Basic and acidic residues" evidence="6">
    <location>
        <begin position="274"/>
        <end position="291"/>
    </location>
</feature>
<accession>A0A6A4KCH6</accession>
<dbReference type="InterPro" id="IPR052797">
    <property type="entry name" value="RegFact_GeneExpr_CellDeath"/>
</dbReference>
<dbReference type="GO" id="GO:0003677">
    <property type="term" value="F:DNA binding"/>
    <property type="evidence" value="ECO:0007669"/>
    <property type="project" value="UniProtKB-UniRule"/>
</dbReference>
<keyword evidence="8" id="KW-1185">Reference proteome</keyword>
<gene>
    <name evidence="7" type="ORF">GE061_013416</name>
</gene>
<dbReference type="PANTHER" id="PTHR33936">
    <property type="entry name" value="PROTEIN CBG17840"/>
    <property type="match status" value="1"/>
</dbReference>
<evidence type="ECO:0000256" key="2">
    <source>
        <dbReference type="ARBA" id="ARBA00022771"/>
    </source>
</evidence>
<evidence type="ECO:0000313" key="8">
    <source>
        <dbReference type="Proteomes" id="UP000466442"/>
    </source>
</evidence>
<protein>
    <submittedName>
        <fullName evidence="7">Uncharacterized protein</fullName>
    </submittedName>
</protein>
<keyword evidence="4" id="KW-0238">DNA-binding</keyword>
<dbReference type="OrthoDB" id="5982876at2759"/>
<dbReference type="Proteomes" id="UP000466442">
    <property type="component" value="Linkage Group LG5"/>
</dbReference>
<dbReference type="InterPro" id="IPR006612">
    <property type="entry name" value="THAP_Znf"/>
</dbReference>
<dbReference type="SUPFAM" id="SSF57716">
    <property type="entry name" value="Glucocorticoid receptor-like (DNA-binding domain)"/>
    <property type="match status" value="1"/>
</dbReference>
<dbReference type="SMART" id="SM00980">
    <property type="entry name" value="THAP"/>
    <property type="match status" value="1"/>
</dbReference>
<name>A0A6A4KCH6_APOLU</name>
<keyword evidence="3" id="KW-0862">Zinc</keyword>
<feature type="region of interest" description="Disordered" evidence="6">
    <location>
        <begin position="269"/>
        <end position="291"/>
    </location>
</feature>
<evidence type="ECO:0000256" key="5">
    <source>
        <dbReference type="SAM" id="Coils"/>
    </source>
</evidence>
<evidence type="ECO:0000256" key="6">
    <source>
        <dbReference type="SAM" id="MobiDB-lite"/>
    </source>
</evidence>
<dbReference type="AlphaFoldDB" id="A0A6A4KCH6"/>
<keyword evidence="1" id="KW-0479">Metal-binding</keyword>
<keyword evidence="5" id="KW-0175">Coiled coil</keyword>
<organism evidence="7 8">
    <name type="scientific">Apolygus lucorum</name>
    <name type="common">Small green plant bug</name>
    <name type="synonym">Lygocoris lucorum</name>
    <dbReference type="NCBI Taxonomy" id="248454"/>
    <lineage>
        <taxon>Eukaryota</taxon>
        <taxon>Metazoa</taxon>
        <taxon>Ecdysozoa</taxon>
        <taxon>Arthropoda</taxon>
        <taxon>Hexapoda</taxon>
        <taxon>Insecta</taxon>
        <taxon>Pterygota</taxon>
        <taxon>Neoptera</taxon>
        <taxon>Paraneoptera</taxon>
        <taxon>Hemiptera</taxon>
        <taxon>Heteroptera</taxon>
        <taxon>Panheteroptera</taxon>
        <taxon>Cimicomorpha</taxon>
        <taxon>Miridae</taxon>
        <taxon>Mirini</taxon>
        <taxon>Apolygus</taxon>
    </lineage>
</organism>
<dbReference type="InterPro" id="IPR013087">
    <property type="entry name" value="Znf_C2H2_type"/>
</dbReference>
<dbReference type="PANTHER" id="PTHR33936:SF25">
    <property type="entry name" value="C2H2-TYPE DOMAIN-CONTAINING PROTEIN"/>
    <property type="match status" value="1"/>
</dbReference>
<evidence type="ECO:0000256" key="4">
    <source>
        <dbReference type="ARBA" id="ARBA00023125"/>
    </source>
</evidence>
<sequence length="622" mass="71611">MSEDADEVTCAVVACPNNFKPENSEQNREDLTYHRFPRDPTMKAAWTKACMRPKNWDKADFAYVCSDHFDPTDFNYPDPGSHEVYLSPEAIPSTRIKFSIKTEPIDVEDDYQELINQEGLDIVMGAEGELDSSDLLPMIQDHQLVYDQNESIFLDNNDADRRTCTKCAREFKTEGRLKRHELFCILSDRKGKMGPRANSGTACFVKNCPAKFYHRNKMLKHMELVHNYLVDEKQKLKFASMEEFWTWKENEEERTYSYFSKRTGNHKNTSTYHCQRDGPSRATHGKSENPRVLKRQMSKGNIKENIVCLAHIKTTLNSDGTVTAVYFPSHNHPLSAMDYLHHPLSRGTQMFIREKLELGYTPKQIADELLVRQNASAPRDAPTNMTKNQFLHMVNKLDRIRGFLDRERKRVKEEASGTAPPRVRRSRKVILEEQFQKSKQYQEEVRQGRKYLDDTGDFDDDDISMSVDHDRLDQHQSYSEMYQENFGDQDDDGETVDGDYAAEERERNEVGEILGTDDLLRTLEGATGVLCKQEDVVQELVLDESGHVSSQPVDYKALYQEAVAVNGKLSSTVEILQKRLDKQEKQINLLLSALKKSLSKDHADLETLKETVSDGDYEIIVI</sequence>
<dbReference type="EMBL" id="WIXP02000005">
    <property type="protein sequence ID" value="KAF6210312.1"/>
    <property type="molecule type" value="Genomic_DNA"/>
</dbReference>
<evidence type="ECO:0000256" key="1">
    <source>
        <dbReference type="ARBA" id="ARBA00022723"/>
    </source>
</evidence>
<dbReference type="GO" id="GO:0008270">
    <property type="term" value="F:zinc ion binding"/>
    <property type="evidence" value="ECO:0007669"/>
    <property type="project" value="UniProtKB-KW"/>
</dbReference>
<evidence type="ECO:0000256" key="3">
    <source>
        <dbReference type="ARBA" id="ARBA00022833"/>
    </source>
</evidence>
<dbReference type="PROSITE" id="PS00028">
    <property type="entry name" value="ZINC_FINGER_C2H2_1"/>
    <property type="match status" value="1"/>
</dbReference>
<dbReference type="Pfam" id="PF05485">
    <property type="entry name" value="THAP"/>
    <property type="match status" value="1"/>
</dbReference>
<feature type="coiled-coil region" evidence="5">
    <location>
        <begin position="566"/>
        <end position="593"/>
    </location>
</feature>